<protein>
    <submittedName>
        <fullName evidence="2">Uncharacterized protein</fullName>
    </submittedName>
</protein>
<keyword evidence="1" id="KW-1133">Transmembrane helix</keyword>
<reference evidence="2 3" key="1">
    <citation type="submission" date="2018-10" db="EMBL/GenBank/DDBJ databases">
        <title>Genomic Encyclopedia of Archaeal and Bacterial Type Strains, Phase II (KMG-II): from individual species to whole genera.</title>
        <authorList>
            <person name="Goeker M."/>
        </authorList>
    </citation>
    <scope>NUCLEOTIDE SEQUENCE [LARGE SCALE GENOMIC DNA]</scope>
    <source>
        <strain evidence="2 3">DSM 23424</strain>
    </source>
</reference>
<comment type="caution">
    <text evidence="2">The sequence shown here is derived from an EMBL/GenBank/DDBJ whole genome shotgun (WGS) entry which is preliminary data.</text>
</comment>
<evidence type="ECO:0000313" key="3">
    <source>
        <dbReference type="Proteomes" id="UP000271339"/>
    </source>
</evidence>
<dbReference type="InterPro" id="IPR045749">
    <property type="entry name" value="DUF6090"/>
</dbReference>
<accession>A0A3L9Y6H1</accession>
<sequence>MIKFFRKIRQKMLTDNKYSKYLLYAIGEIILVVIGILIALSINNWNDRTNAKKAELSSLKELKNNLKSDIIDLENNIKTDSLVIISFDVIINNLTKTQKYHDSLAKHFGKLAGFTNFLNNSSAYESLKSSGLNKIINDSLRFKVINYYDLHSNELKTIEKEFINNAHHTYIKPYLIENFLYYGRNSRAFPNDYSSIVNDKKLLSIIESTKVNYVWKFELTKNCLVKAKELQKDLQILTKNK</sequence>
<evidence type="ECO:0000256" key="1">
    <source>
        <dbReference type="SAM" id="Phobius"/>
    </source>
</evidence>
<dbReference type="Pfam" id="PF19578">
    <property type="entry name" value="DUF6090"/>
    <property type="match status" value="1"/>
</dbReference>
<dbReference type="AlphaFoldDB" id="A0A3L9Y6H1"/>
<proteinExistence type="predicted"/>
<gene>
    <name evidence="2" type="ORF">BXY75_3428</name>
</gene>
<feature type="transmembrane region" description="Helical" evidence="1">
    <location>
        <begin position="21"/>
        <end position="42"/>
    </location>
</feature>
<dbReference type="EMBL" id="REFC01000018">
    <property type="protein sequence ID" value="RMA56306.1"/>
    <property type="molecule type" value="Genomic_DNA"/>
</dbReference>
<evidence type="ECO:0000313" key="2">
    <source>
        <dbReference type="EMBL" id="RMA56306.1"/>
    </source>
</evidence>
<dbReference type="OrthoDB" id="821805at2"/>
<keyword evidence="3" id="KW-1185">Reference proteome</keyword>
<name>A0A3L9Y6H1_9FLAO</name>
<keyword evidence="1" id="KW-0472">Membrane</keyword>
<dbReference type="RefSeq" id="WP_121908939.1">
    <property type="nucleotide sequence ID" value="NZ_REFC01000018.1"/>
</dbReference>
<organism evidence="2 3">
    <name type="scientific">Ulvibacter antarcticus</name>
    <dbReference type="NCBI Taxonomy" id="442714"/>
    <lineage>
        <taxon>Bacteria</taxon>
        <taxon>Pseudomonadati</taxon>
        <taxon>Bacteroidota</taxon>
        <taxon>Flavobacteriia</taxon>
        <taxon>Flavobacteriales</taxon>
        <taxon>Flavobacteriaceae</taxon>
        <taxon>Ulvibacter</taxon>
    </lineage>
</organism>
<dbReference type="Proteomes" id="UP000271339">
    <property type="component" value="Unassembled WGS sequence"/>
</dbReference>
<keyword evidence="1" id="KW-0812">Transmembrane</keyword>